<evidence type="ECO:0000256" key="5">
    <source>
        <dbReference type="ARBA" id="ARBA00023244"/>
    </source>
</evidence>
<keyword evidence="4" id="KW-0520">NAD</keyword>
<evidence type="ECO:0000256" key="1">
    <source>
        <dbReference type="ARBA" id="ARBA00005010"/>
    </source>
</evidence>
<dbReference type="InterPro" id="IPR006367">
    <property type="entry name" value="Sirohaem_synthase_N"/>
</dbReference>
<dbReference type="EMBL" id="JAPHEH010000001">
    <property type="protein sequence ID" value="MDG4475239.1"/>
    <property type="molecule type" value="Genomic_DNA"/>
</dbReference>
<evidence type="ECO:0000256" key="4">
    <source>
        <dbReference type="ARBA" id="ARBA00023027"/>
    </source>
</evidence>
<dbReference type="Pfam" id="PF13241">
    <property type="entry name" value="NAD_binding_7"/>
    <property type="match status" value="1"/>
</dbReference>
<feature type="domain" description="Siroheme synthase central" evidence="7">
    <location>
        <begin position="124"/>
        <end position="150"/>
    </location>
</feature>
<dbReference type="SUPFAM" id="SSF51735">
    <property type="entry name" value="NAD(P)-binding Rossmann-fold domains"/>
    <property type="match status" value="1"/>
</dbReference>
<sequence length="236" mass="25507">MVENNSQYFPVCLKIAGRSCLVIGGGRVGERKAKGLLAHGARIKVISPELSETLAGLHQAGTIEWLPRLYQDGDLAGAFLVIACTDDPTVQERVHAEAEAHNILLNVADVPKWCNFILPATARRGDLAISVSTAGKSPALASMLRQALEGQYGPEYGALVDILGALRDTVLAGGRPHAENKLIFARLADPEMAVWIKDGLWQKLARHIQDVLGPDVSLDCLEAVRQEYQHFAGATR</sequence>
<dbReference type="GO" id="GO:0019354">
    <property type="term" value="P:siroheme biosynthetic process"/>
    <property type="evidence" value="ECO:0007669"/>
    <property type="project" value="InterPro"/>
</dbReference>
<dbReference type="Pfam" id="PF14824">
    <property type="entry name" value="Sirohm_synth_M"/>
    <property type="match status" value="1"/>
</dbReference>
<reference evidence="8" key="2">
    <citation type="submission" date="2022-10" db="EMBL/GenBank/DDBJ databases">
        <authorList>
            <person name="Aronson H.S."/>
        </authorList>
    </citation>
    <scope>NUCLEOTIDE SEQUENCE</scope>
    <source>
        <strain evidence="8">RS19-109</strain>
    </source>
</reference>
<dbReference type="SUPFAM" id="SSF75615">
    <property type="entry name" value="Siroheme synthase middle domains-like"/>
    <property type="match status" value="1"/>
</dbReference>
<name>A0A9X4RL36_9BACT</name>
<dbReference type="Proteomes" id="UP001154240">
    <property type="component" value="Unassembled WGS sequence"/>
</dbReference>
<dbReference type="InterPro" id="IPR042518">
    <property type="entry name" value="SirC_C"/>
</dbReference>
<protein>
    <recommendedName>
        <fullName evidence="2">precorrin-2 dehydrogenase</fullName>
        <ecNumber evidence="2">1.3.1.76</ecNumber>
    </recommendedName>
</protein>
<dbReference type="EC" id="1.3.1.76" evidence="2"/>
<evidence type="ECO:0000256" key="6">
    <source>
        <dbReference type="ARBA" id="ARBA00047561"/>
    </source>
</evidence>
<proteinExistence type="predicted"/>
<dbReference type="InterPro" id="IPR036291">
    <property type="entry name" value="NAD(P)-bd_dom_sf"/>
</dbReference>
<dbReference type="AlphaFoldDB" id="A0A9X4RL36"/>
<dbReference type="RefSeq" id="WP_307632214.1">
    <property type="nucleotide sequence ID" value="NZ_JAPHEH010000001.1"/>
</dbReference>
<evidence type="ECO:0000256" key="3">
    <source>
        <dbReference type="ARBA" id="ARBA00023002"/>
    </source>
</evidence>
<comment type="pathway">
    <text evidence="1">Porphyrin-containing compound metabolism; siroheme biosynthesis; sirohydrochlorin from precorrin-2: step 1/1.</text>
</comment>
<dbReference type="NCBIfam" id="TIGR01470">
    <property type="entry name" value="cysG_Nterm"/>
    <property type="match status" value="1"/>
</dbReference>
<dbReference type="PANTHER" id="PTHR35330">
    <property type="entry name" value="SIROHEME BIOSYNTHESIS PROTEIN MET8"/>
    <property type="match status" value="1"/>
</dbReference>
<reference evidence="8" key="1">
    <citation type="journal article" date="2022" name="bioRxiv">
        <title>Thiovibrio frasassiensisgen. nov., sp. nov., an autotrophic, elemental sulfur disproportionating bacterium isolated from sulfidic karst sediment, and proposal of Thiovibrionaceae fam. nov.</title>
        <authorList>
            <person name="Aronson H."/>
            <person name="Thomas C."/>
            <person name="Bhattacharyya M."/>
            <person name="Eckstein S."/>
            <person name="Jensen S."/>
            <person name="Barco R."/>
            <person name="Macalady J."/>
            <person name="Amend J."/>
        </authorList>
    </citation>
    <scope>NUCLEOTIDE SEQUENCE</scope>
    <source>
        <strain evidence="8">RS19-109</strain>
    </source>
</reference>
<dbReference type="GO" id="GO:0004325">
    <property type="term" value="F:ferrochelatase activity"/>
    <property type="evidence" value="ECO:0007669"/>
    <property type="project" value="InterPro"/>
</dbReference>
<dbReference type="GO" id="GO:0043115">
    <property type="term" value="F:precorrin-2 dehydrogenase activity"/>
    <property type="evidence" value="ECO:0007669"/>
    <property type="project" value="UniProtKB-EC"/>
</dbReference>
<evidence type="ECO:0000313" key="8">
    <source>
        <dbReference type="EMBL" id="MDG4475239.1"/>
    </source>
</evidence>
<dbReference type="Gene3D" id="3.40.50.720">
    <property type="entry name" value="NAD(P)-binding Rossmann-like Domain"/>
    <property type="match status" value="1"/>
</dbReference>
<evidence type="ECO:0000259" key="7">
    <source>
        <dbReference type="Pfam" id="PF14824"/>
    </source>
</evidence>
<dbReference type="Gene3D" id="1.10.8.610">
    <property type="entry name" value="SirC, precorrin-2 dehydrogenase, C-terminal helical domain-like"/>
    <property type="match status" value="1"/>
</dbReference>
<keyword evidence="3" id="KW-0560">Oxidoreductase</keyword>
<gene>
    <name evidence="8" type="ORF">OLX77_03580</name>
</gene>
<evidence type="ECO:0000313" key="9">
    <source>
        <dbReference type="Proteomes" id="UP001154240"/>
    </source>
</evidence>
<evidence type="ECO:0000256" key="2">
    <source>
        <dbReference type="ARBA" id="ARBA00012400"/>
    </source>
</evidence>
<keyword evidence="9" id="KW-1185">Reference proteome</keyword>
<organism evidence="8 9">
    <name type="scientific">Thiovibrio frasassiensis</name>
    <dbReference type="NCBI Taxonomy" id="2984131"/>
    <lineage>
        <taxon>Bacteria</taxon>
        <taxon>Pseudomonadati</taxon>
        <taxon>Thermodesulfobacteriota</taxon>
        <taxon>Desulfobulbia</taxon>
        <taxon>Desulfobulbales</taxon>
        <taxon>Thiovibrionaceae</taxon>
        <taxon>Thiovibrio</taxon>
    </lineage>
</organism>
<comment type="catalytic activity">
    <reaction evidence="6">
        <text>precorrin-2 + NAD(+) = sirohydrochlorin + NADH + 2 H(+)</text>
        <dbReference type="Rhea" id="RHEA:15613"/>
        <dbReference type="ChEBI" id="CHEBI:15378"/>
        <dbReference type="ChEBI" id="CHEBI:57540"/>
        <dbReference type="ChEBI" id="CHEBI:57945"/>
        <dbReference type="ChEBI" id="CHEBI:58351"/>
        <dbReference type="ChEBI" id="CHEBI:58827"/>
        <dbReference type="EC" id="1.3.1.76"/>
    </reaction>
</comment>
<comment type="caution">
    <text evidence="8">The sequence shown here is derived from an EMBL/GenBank/DDBJ whole genome shotgun (WGS) entry which is preliminary data.</text>
</comment>
<dbReference type="PANTHER" id="PTHR35330:SF1">
    <property type="entry name" value="SIROHEME BIOSYNTHESIS PROTEIN MET8"/>
    <property type="match status" value="1"/>
</dbReference>
<keyword evidence="5" id="KW-0627">Porphyrin biosynthesis</keyword>
<dbReference type="InterPro" id="IPR028281">
    <property type="entry name" value="Sirohaem_synthase_central"/>
</dbReference>
<dbReference type="InterPro" id="IPR028161">
    <property type="entry name" value="Met8-like"/>
</dbReference>
<accession>A0A9X4RL36</accession>